<feature type="transmembrane region" description="Helical" evidence="1">
    <location>
        <begin position="71"/>
        <end position="93"/>
    </location>
</feature>
<keyword evidence="1" id="KW-1133">Transmembrane helix</keyword>
<dbReference type="RefSeq" id="WP_140594948.1">
    <property type="nucleotide sequence ID" value="NZ_VFWZ01000005.1"/>
</dbReference>
<protein>
    <submittedName>
        <fullName evidence="2">Uncharacterized protein</fullName>
    </submittedName>
</protein>
<name>A0A504JAP5_9FLAO</name>
<reference evidence="2 3" key="1">
    <citation type="submission" date="2019-06" db="EMBL/GenBank/DDBJ databases">
        <authorList>
            <person name="Meng X."/>
        </authorList>
    </citation>
    <scope>NUCLEOTIDE SEQUENCE [LARGE SCALE GENOMIC DNA]</scope>
    <source>
        <strain evidence="2 3">M625</strain>
    </source>
</reference>
<dbReference type="Proteomes" id="UP000315540">
    <property type="component" value="Unassembled WGS sequence"/>
</dbReference>
<dbReference type="AlphaFoldDB" id="A0A504JAP5"/>
<comment type="caution">
    <text evidence="2">The sequence shown here is derived from an EMBL/GenBank/DDBJ whole genome shotgun (WGS) entry which is preliminary data.</text>
</comment>
<keyword evidence="1" id="KW-0472">Membrane</keyword>
<dbReference type="OrthoDB" id="7064561at2"/>
<keyword evidence="3" id="KW-1185">Reference proteome</keyword>
<evidence type="ECO:0000313" key="3">
    <source>
        <dbReference type="Proteomes" id="UP000315540"/>
    </source>
</evidence>
<feature type="transmembrane region" description="Helical" evidence="1">
    <location>
        <begin position="105"/>
        <end position="126"/>
    </location>
</feature>
<dbReference type="EMBL" id="VFWZ01000005">
    <property type="protein sequence ID" value="TPN84613.1"/>
    <property type="molecule type" value="Genomic_DNA"/>
</dbReference>
<proteinExistence type="predicted"/>
<sequence>MNTLPLKNHVLLLLMSFLTWGFFVLVGLPDYYLSWTYEAKVLIVIAVTIVYIPLGKLLTKKMFPDKEYFKNSIWLAFYLTIPLFIYDTIFIGIVGGEGLKFIPKYWFLTFFYFSFWVQFPLIGLVMEKNLIEKKTN</sequence>
<keyword evidence="1" id="KW-0812">Transmembrane</keyword>
<evidence type="ECO:0000313" key="2">
    <source>
        <dbReference type="EMBL" id="TPN84613.1"/>
    </source>
</evidence>
<evidence type="ECO:0000256" key="1">
    <source>
        <dbReference type="SAM" id="Phobius"/>
    </source>
</evidence>
<accession>A0A504JAP5</accession>
<organism evidence="2 3">
    <name type="scientific">Aquimarina algicola</name>
    <dbReference type="NCBI Taxonomy" id="2589995"/>
    <lineage>
        <taxon>Bacteria</taxon>
        <taxon>Pseudomonadati</taxon>
        <taxon>Bacteroidota</taxon>
        <taxon>Flavobacteriia</taxon>
        <taxon>Flavobacteriales</taxon>
        <taxon>Flavobacteriaceae</taxon>
        <taxon>Aquimarina</taxon>
    </lineage>
</organism>
<feature type="transmembrane region" description="Helical" evidence="1">
    <location>
        <begin position="12"/>
        <end position="33"/>
    </location>
</feature>
<gene>
    <name evidence="2" type="ORF">FHK87_16930</name>
</gene>
<feature type="transmembrane region" description="Helical" evidence="1">
    <location>
        <begin position="39"/>
        <end position="59"/>
    </location>
</feature>